<name>A0ABQ8U0I1_PERAM</name>
<evidence type="ECO:0000313" key="4">
    <source>
        <dbReference type="Proteomes" id="UP001148838"/>
    </source>
</evidence>
<comment type="caution">
    <text evidence="3">The sequence shown here is derived from an EMBL/GenBank/DDBJ whole genome shotgun (WGS) entry which is preliminary data.</text>
</comment>
<sequence>MQFYMRMWDKSIASRGTNEIASCLLKLINMDITNKKNLIIWSDNCAAQNKSRVMALMFLFLVVIGLFGDIKQRFILSGHSFLQCDSDFALIEKRKKVAKAFIPSDQLKIVQDSKIVKPFQTVPMLESDVADQLIFIKNLNISKACCIQYDVSKASSVSVKQSYDNEAADTIKMLKKENNKHERCAVSVISS</sequence>
<dbReference type="Pfam" id="PF25273">
    <property type="entry name" value="DUF7869"/>
    <property type="match status" value="1"/>
</dbReference>
<keyword evidence="1" id="KW-0812">Transmembrane</keyword>
<evidence type="ECO:0000256" key="1">
    <source>
        <dbReference type="SAM" id="Phobius"/>
    </source>
</evidence>
<feature type="domain" description="DUF7869" evidence="2">
    <location>
        <begin position="14"/>
        <end position="115"/>
    </location>
</feature>
<evidence type="ECO:0000259" key="2">
    <source>
        <dbReference type="Pfam" id="PF25273"/>
    </source>
</evidence>
<organism evidence="3 4">
    <name type="scientific">Periplaneta americana</name>
    <name type="common">American cockroach</name>
    <name type="synonym">Blatta americana</name>
    <dbReference type="NCBI Taxonomy" id="6978"/>
    <lineage>
        <taxon>Eukaryota</taxon>
        <taxon>Metazoa</taxon>
        <taxon>Ecdysozoa</taxon>
        <taxon>Arthropoda</taxon>
        <taxon>Hexapoda</taxon>
        <taxon>Insecta</taxon>
        <taxon>Pterygota</taxon>
        <taxon>Neoptera</taxon>
        <taxon>Polyneoptera</taxon>
        <taxon>Dictyoptera</taxon>
        <taxon>Blattodea</taxon>
        <taxon>Blattoidea</taxon>
        <taxon>Blattidae</taxon>
        <taxon>Blattinae</taxon>
        <taxon>Periplaneta</taxon>
    </lineage>
</organism>
<gene>
    <name evidence="3" type="ORF">ANN_03032</name>
</gene>
<keyword evidence="4" id="KW-1185">Reference proteome</keyword>
<keyword evidence="1" id="KW-1133">Transmembrane helix</keyword>
<protein>
    <recommendedName>
        <fullName evidence="2">DUF7869 domain-containing protein</fullName>
    </recommendedName>
</protein>
<evidence type="ECO:0000313" key="3">
    <source>
        <dbReference type="EMBL" id="KAJ4451563.1"/>
    </source>
</evidence>
<reference evidence="3 4" key="1">
    <citation type="journal article" date="2022" name="Allergy">
        <title>Genome assembly and annotation of Periplaneta americana reveal a comprehensive cockroach allergen profile.</title>
        <authorList>
            <person name="Wang L."/>
            <person name="Xiong Q."/>
            <person name="Saelim N."/>
            <person name="Wang L."/>
            <person name="Nong W."/>
            <person name="Wan A.T."/>
            <person name="Shi M."/>
            <person name="Liu X."/>
            <person name="Cao Q."/>
            <person name="Hui J.H.L."/>
            <person name="Sookrung N."/>
            <person name="Leung T.F."/>
            <person name="Tungtrongchitr A."/>
            <person name="Tsui S.K.W."/>
        </authorList>
    </citation>
    <scope>NUCLEOTIDE SEQUENCE [LARGE SCALE GENOMIC DNA]</scope>
    <source>
        <strain evidence="3">PWHHKU_190912</strain>
    </source>
</reference>
<dbReference type="PANTHER" id="PTHR34415:SF1">
    <property type="entry name" value="INTEGRASE CATALYTIC DOMAIN-CONTAINING PROTEIN"/>
    <property type="match status" value="1"/>
</dbReference>
<proteinExistence type="predicted"/>
<feature type="transmembrane region" description="Helical" evidence="1">
    <location>
        <begin position="53"/>
        <end position="70"/>
    </location>
</feature>
<keyword evidence="1" id="KW-0472">Membrane</keyword>
<dbReference type="InterPro" id="IPR057191">
    <property type="entry name" value="DUF7869"/>
</dbReference>
<dbReference type="EMBL" id="JAJSOF020000001">
    <property type="protein sequence ID" value="KAJ4451563.1"/>
    <property type="molecule type" value="Genomic_DNA"/>
</dbReference>
<dbReference type="Proteomes" id="UP001148838">
    <property type="component" value="Unassembled WGS sequence"/>
</dbReference>
<dbReference type="PANTHER" id="PTHR34415">
    <property type="entry name" value="INTEGRASE CATALYTIC DOMAIN-CONTAINING PROTEIN"/>
    <property type="match status" value="1"/>
</dbReference>
<accession>A0ABQ8U0I1</accession>